<organism evidence="1 2">
    <name type="scientific">Mycobacterium syngnathidarum</name>
    <dbReference type="NCBI Taxonomy" id="1908205"/>
    <lineage>
        <taxon>Bacteria</taxon>
        <taxon>Bacillati</taxon>
        <taxon>Actinomycetota</taxon>
        <taxon>Actinomycetes</taxon>
        <taxon>Mycobacteriales</taxon>
        <taxon>Mycobacteriaceae</taxon>
        <taxon>Mycobacterium</taxon>
    </lineage>
</organism>
<dbReference type="EMBL" id="MLHV01000005">
    <property type="protein sequence ID" value="OHU05785.1"/>
    <property type="molecule type" value="Genomic_DNA"/>
</dbReference>
<protein>
    <recommendedName>
        <fullName evidence="3">DUF3558 domain-containing protein</fullName>
    </recommendedName>
</protein>
<dbReference type="RefSeq" id="WP_070944312.1">
    <property type="nucleotide sequence ID" value="NZ_MLCL01000089.1"/>
</dbReference>
<dbReference type="PROSITE" id="PS51257">
    <property type="entry name" value="PROKAR_LIPOPROTEIN"/>
    <property type="match status" value="1"/>
</dbReference>
<sequence length="194" mass="20490">MRRCVVQAAAVAVTAVVTVAGCSHTIDGAARRASADTDDPDRSFGYADDRCGLLVDSTVQEILAADNVVRPYSGAVCQYVLSRNAQPGPQPNSSSPAMLDVIFSWFEEGSLDRERAVARSRDAEITDVVVERHQAFLARRDVTGAACSATAAAGSGVISWWVQFRSASGAVQAGKGDPCRDAKKLLSATLQSEL</sequence>
<dbReference type="Pfam" id="PF12079">
    <property type="entry name" value="DUF3558"/>
    <property type="match status" value="1"/>
</dbReference>
<dbReference type="Proteomes" id="UP000179636">
    <property type="component" value="Unassembled WGS sequence"/>
</dbReference>
<evidence type="ECO:0008006" key="3">
    <source>
        <dbReference type="Google" id="ProtNLM"/>
    </source>
</evidence>
<keyword evidence="2" id="KW-1185">Reference proteome</keyword>
<gene>
    <name evidence="1" type="ORF">BKG61_07960</name>
</gene>
<dbReference type="STRING" id="1908205.BKG60_26995"/>
<name>A0A1Q9W3W9_9MYCO</name>
<reference evidence="1 2" key="1">
    <citation type="submission" date="2016-10" db="EMBL/GenBank/DDBJ databases">
        <title>Evaluation of Human, Animal and Environmental Mycobacterium chelonae Isolates by Core Genome Phylogenomic Analysis, Targeted Gene Comparison, and Anti-microbial Susceptibility Patterns: A Tale of Mistaken Identities.</title>
        <authorList>
            <person name="Fogelson S.B."/>
            <person name="Camus A.C."/>
            <person name="Lorenz W."/>
            <person name="Vasireddy R."/>
            <person name="Vasireddy S."/>
            <person name="Smith T."/>
            <person name="Brown-Elliott B.A."/>
            <person name="Wallace R.J.Jr."/>
            <person name="Hasan N.A."/>
            <person name="Reischl U."/>
            <person name="Sanchez S."/>
        </authorList>
    </citation>
    <scope>NUCLEOTIDE SEQUENCE [LARGE SCALE GENOMIC DNA]</scope>
    <source>
        <strain evidence="1 2">24999</strain>
    </source>
</reference>
<evidence type="ECO:0000313" key="2">
    <source>
        <dbReference type="Proteomes" id="UP000179636"/>
    </source>
</evidence>
<dbReference type="AlphaFoldDB" id="A0A1Q9W3W9"/>
<comment type="caution">
    <text evidence="1">The sequence shown here is derived from an EMBL/GenBank/DDBJ whole genome shotgun (WGS) entry which is preliminary data.</text>
</comment>
<accession>A0A1Q9W3W9</accession>
<proteinExistence type="predicted"/>
<accession>A0A1S1KEZ5</accession>
<evidence type="ECO:0000313" key="1">
    <source>
        <dbReference type="EMBL" id="OHU05785.1"/>
    </source>
</evidence>
<dbReference type="OrthoDB" id="4761308at2"/>
<dbReference type="InterPro" id="IPR024520">
    <property type="entry name" value="DUF3558"/>
</dbReference>